<evidence type="ECO:0000313" key="2">
    <source>
        <dbReference type="Proteomes" id="UP000294813"/>
    </source>
</evidence>
<dbReference type="Proteomes" id="UP000294813">
    <property type="component" value="Unassembled WGS sequence"/>
</dbReference>
<accession>A0A4V2SY33</accession>
<reference evidence="1 2" key="1">
    <citation type="submission" date="2019-03" db="EMBL/GenBank/DDBJ databases">
        <title>Genomic Encyclopedia of Type Strains, Phase IV (KMG-IV): sequencing the most valuable type-strain genomes for metagenomic binning, comparative biology and taxonomic classification.</title>
        <authorList>
            <person name="Goeker M."/>
        </authorList>
    </citation>
    <scope>NUCLEOTIDE SEQUENCE [LARGE SCALE GENOMIC DNA]</scope>
    <source>
        <strain evidence="1 2">DSM 11170</strain>
    </source>
</reference>
<name>A0A4V2SY33_9FIRM</name>
<dbReference type="Pfam" id="PF13835">
    <property type="entry name" value="DUF4194"/>
    <property type="match status" value="1"/>
</dbReference>
<sequence length="202" mass="23431">MSHSDTVAFSRALVALCKNVVYKETEPRHWEVILSQRHKLEDYVSKLGLTLIVDEMDGYGFLKQRSYGSDEEEIPRLIPRHPLSYPVSLLLVLLRKRLVEFDSAHGDQRLVVKKEEIVEQMRLFLRDTTNEAKLVQEIEKLIERVERMGFLRHLKGGNDGVYEVQRILRSAADAQWLSNFKDRLEEYKRYAEGGAATPEGDD</sequence>
<gene>
    <name evidence="1" type="ORF">EDD73_103160</name>
</gene>
<keyword evidence="2" id="KW-1185">Reference proteome</keyword>
<protein>
    <submittedName>
        <fullName evidence="1">Uncharacterized protein DUF4194</fullName>
    </submittedName>
</protein>
<dbReference type="RefSeq" id="WP_131918116.1">
    <property type="nucleotide sequence ID" value="NZ_JAOQNU010000003.1"/>
</dbReference>
<dbReference type="InterPro" id="IPR025449">
    <property type="entry name" value="JetB"/>
</dbReference>
<organism evidence="1 2">
    <name type="scientific">Heliophilum fasciatum</name>
    <dbReference type="NCBI Taxonomy" id="35700"/>
    <lineage>
        <taxon>Bacteria</taxon>
        <taxon>Bacillati</taxon>
        <taxon>Bacillota</taxon>
        <taxon>Clostridia</taxon>
        <taxon>Eubacteriales</taxon>
        <taxon>Heliobacteriaceae</taxon>
        <taxon>Heliophilum</taxon>
    </lineage>
</organism>
<dbReference type="EMBL" id="SLXT01000003">
    <property type="protein sequence ID" value="TCP68526.1"/>
    <property type="molecule type" value="Genomic_DNA"/>
</dbReference>
<dbReference type="OrthoDB" id="369102at2"/>
<dbReference type="AlphaFoldDB" id="A0A4V2SY33"/>
<comment type="caution">
    <text evidence="1">The sequence shown here is derived from an EMBL/GenBank/DDBJ whole genome shotgun (WGS) entry which is preliminary data.</text>
</comment>
<evidence type="ECO:0000313" key="1">
    <source>
        <dbReference type="EMBL" id="TCP68526.1"/>
    </source>
</evidence>
<proteinExistence type="predicted"/>